<dbReference type="EMBL" id="HACA01014712">
    <property type="protein sequence ID" value="CDW32073.1"/>
    <property type="molecule type" value="Transcribed_RNA"/>
</dbReference>
<evidence type="ECO:0000313" key="1">
    <source>
        <dbReference type="EMBL" id="CDW32073.1"/>
    </source>
</evidence>
<sequence length="28" mass="3363">MNSINKDIPFSKCYLSKFNLDLRCRSLR</sequence>
<reference evidence="1" key="1">
    <citation type="submission" date="2014-05" db="EMBL/GenBank/DDBJ databases">
        <authorList>
            <person name="Chronopoulou M."/>
        </authorList>
    </citation>
    <scope>NUCLEOTIDE SEQUENCE</scope>
    <source>
        <tissue evidence="1">Whole organism</tissue>
    </source>
</reference>
<name>A0A0K2U1F4_LEPSM</name>
<proteinExistence type="predicted"/>
<accession>A0A0K2U1F4</accession>
<organism evidence="1">
    <name type="scientific">Lepeophtheirus salmonis</name>
    <name type="common">Salmon louse</name>
    <name type="synonym">Caligus salmonis</name>
    <dbReference type="NCBI Taxonomy" id="72036"/>
    <lineage>
        <taxon>Eukaryota</taxon>
        <taxon>Metazoa</taxon>
        <taxon>Ecdysozoa</taxon>
        <taxon>Arthropoda</taxon>
        <taxon>Crustacea</taxon>
        <taxon>Multicrustacea</taxon>
        <taxon>Hexanauplia</taxon>
        <taxon>Copepoda</taxon>
        <taxon>Siphonostomatoida</taxon>
        <taxon>Caligidae</taxon>
        <taxon>Lepeophtheirus</taxon>
    </lineage>
</organism>
<dbReference type="AlphaFoldDB" id="A0A0K2U1F4"/>
<protein>
    <submittedName>
        <fullName evidence="1">Uncharacterized protein</fullName>
    </submittedName>
</protein>